<dbReference type="GO" id="GO:0031966">
    <property type="term" value="C:mitochondrial membrane"/>
    <property type="evidence" value="ECO:0007669"/>
    <property type="project" value="UniProtKB-SubCell"/>
</dbReference>
<evidence type="ECO:0000256" key="9">
    <source>
        <dbReference type="ARBA" id="ARBA00022448"/>
    </source>
</evidence>
<feature type="transmembrane region" description="Helical" evidence="28">
    <location>
        <begin position="73"/>
        <end position="94"/>
    </location>
</feature>
<dbReference type="AlphaFoldDB" id="A0A8D1MJ70"/>
<evidence type="ECO:0000256" key="14">
    <source>
        <dbReference type="ARBA" id="ARBA00022843"/>
    </source>
</evidence>
<dbReference type="PANTHER" id="PTHR13038">
    <property type="entry name" value="APG9 AUTOPHAGY 9"/>
    <property type="match status" value="1"/>
</dbReference>
<dbReference type="Ensembl" id="ENSSSCT00060035399.1">
    <property type="protein sequence ID" value="ENSSSCP00060015084.1"/>
    <property type="gene ID" value="ENSSSCG00060026119.1"/>
</dbReference>
<keyword evidence="15 28" id="KW-1133">Transmembrane helix</keyword>
<feature type="compositionally biased region" description="Basic and acidic residues" evidence="29">
    <location>
        <begin position="791"/>
        <end position="803"/>
    </location>
</feature>
<comment type="function">
    <text evidence="28">Phospholipid scramblase involved in autophagy. Cycles between the preautophagosomal structure/phagophore assembly site (PAS) and the cytoplasmic vesicle pool and supplies membrane for the growing autophagosome. Lipid scramblase activity plays a key role in preautophagosomal structure/phagophore assembly by distributing the phospholipids that arrive through ATG2 from the cytoplasmic to the luminal leaflet of the bilayer, thereby driving autophagosomal membrane expansion.</text>
</comment>
<feature type="region of interest" description="Disordered" evidence="29">
    <location>
        <begin position="1"/>
        <end position="21"/>
    </location>
</feature>
<dbReference type="Ensembl" id="ENSSSCT00050057268.1">
    <property type="protein sequence ID" value="ENSSSCP00050024453.1"/>
    <property type="gene ID" value="ENSSSCG00050042147.1"/>
</dbReference>
<evidence type="ECO:0000256" key="5">
    <source>
        <dbReference type="ARBA" id="ARBA00004477"/>
    </source>
</evidence>
<dbReference type="GO" id="GO:0006869">
    <property type="term" value="P:lipid transport"/>
    <property type="evidence" value="ECO:0007669"/>
    <property type="project" value="UniProtKB-KW"/>
</dbReference>
<dbReference type="Proteomes" id="UP000694570">
    <property type="component" value="Unplaced"/>
</dbReference>
<keyword evidence="21 28" id="KW-0472">Membrane</keyword>
<dbReference type="GO" id="GO:0055038">
    <property type="term" value="C:recycling endosome membrane"/>
    <property type="evidence" value="ECO:0007669"/>
    <property type="project" value="UniProtKB-SubCell"/>
</dbReference>
<evidence type="ECO:0000256" key="22">
    <source>
        <dbReference type="ARBA" id="ARBA00023180"/>
    </source>
</evidence>
<feature type="compositionally biased region" description="Acidic residues" evidence="29">
    <location>
        <begin position="804"/>
        <end position="814"/>
    </location>
</feature>
<evidence type="ECO:0000256" key="8">
    <source>
        <dbReference type="ARBA" id="ARBA00006185"/>
    </source>
</evidence>
<evidence type="ECO:0000256" key="1">
    <source>
        <dbReference type="ARBA" id="ARBA00004107"/>
    </source>
</evidence>
<evidence type="ECO:0000256" key="19">
    <source>
        <dbReference type="ARBA" id="ARBA00023055"/>
    </source>
</evidence>
<keyword evidence="13" id="KW-0256">Endoplasmic reticulum</keyword>
<dbReference type="InterPro" id="IPR007241">
    <property type="entry name" value="Autophagy-rel_prot_9"/>
</dbReference>
<dbReference type="GO" id="GO:0000421">
    <property type="term" value="C:autophagosome membrane"/>
    <property type="evidence" value="ECO:0007669"/>
    <property type="project" value="UniProtKB-SubCell"/>
</dbReference>
<evidence type="ECO:0000313" key="31">
    <source>
        <dbReference type="Proteomes" id="UP000694571"/>
    </source>
</evidence>
<dbReference type="Proteomes" id="UP000694723">
    <property type="component" value="Unplaced"/>
</dbReference>
<comment type="function">
    <text evidence="27">Phospholipid scramblase involved in autophagy by mediating autophagosomal membrane expansion. Cycles between the preautophagosomal structure/phagophore assembly site (PAS) and the cytoplasmic vesicle pool and supplies membrane for the growing autophagosome. Lipid scramblase activity plays a key role in preautophagosomal structure/phagophore assembly by distributing the phospholipids that arrive through ATG2 (ATG2A or ATG2B) from the cytoplasmic to the luminal leaflet of the bilayer, thereby driving autophagosomal membrane expansion. Also required to supply phosphatidylinositol 4-phosphate to the autophagosome initiation site by recruiting the phosphatidylinositol 4-kinase beta (PI4KB) in a process dependent on ARFIP2, but not ARFIP1. In addition to autophagy, also plays a role in necrotic cell death.</text>
</comment>
<evidence type="ECO:0000256" key="15">
    <source>
        <dbReference type="ARBA" id="ARBA00022989"/>
    </source>
</evidence>
<evidence type="ECO:0000256" key="27">
    <source>
        <dbReference type="ARBA" id="ARBA00045832"/>
    </source>
</evidence>
<evidence type="ECO:0000256" key="28">
    <source>
        <dbReference type="RuleBase" id="RU364027"/>
    </source>
</evidence>
<dbReference type="Ensembl" id="ENSSSCT00030015501.1">
    <property type="protein sequence ID" value="ENSSSCP00030006968.1"/>
    <property type="gene ID" value="ENSSSCG00030011243.1"/>
</dbReference>
<comment type="catalytic activity">
    <reaction evidence="24">
        <text>a 1,2-diacyl-sn-glycero-3-phospho-L-serine(in) = a 1,2-diacyl-sn-glycero-3-phospho-L-serine(out)</text>
        <dbReference type="Rhea" id="RHEA:38663"/>
        <dbReference type="ChEBI" id="CHEBI:57262"/>
    </reaction>
</comment>
<evidence type="ECO:0000256" key="24">
    <source>
        <dbReference type="ARBA" id="ARBA00024479"/>
    </source>
</evidence>
<dbReference type="Pfam" id="PF04109">
    <property type="entry name" value="ATG9"/>
    <property type="match status" value="1"/>
</dbReference>
<evidence type="ECO:0000256" key="20">
    <source>
        <dbReference type="ARBA" id="ARBA00023128"/>
    </source>
</evidence>
<keyword evidence="10" id="KW-0597">Phosphoprotein</keyword>
<dbReference type="Proteomes" id="UP000694571">
    <property type="component" value="Unplaced"/>
</dbReference>
<accession>A0A8D1MJ70</accession>
<keyword evidence="19 28" id="KW-0445">Lipid transport</keyword>
<keyword evidence="20" id="KW-0496">Mitochondrion</keyword>
<evidence type="ECO:0000256" key="16">
    <source>
        <dbReference type="ARBA" id="ARBA00022990"/>
    </source>
</evidence>
<evidence type="ECO:0000256" key="18">
    <source>
        <dbReference type="ARBA" id="ARBA00023034"/>
    </source>
</evidence>
<keyword evidence="9 28" id="KW-0813">Transport</keyword>
<comment type="catalytic activity">
    <reaction evidence="25">
        <text>a 1,2-diacyl-sn-glycero-3-phosphoethanolamine(in) = a 1,2-diacyl-sn-glycero-3-phosphoethanolamine(out)</text>
        <dbReference type="Rhea" id="RHEA:38895"/>
        <dbReference type="ChEBI" id="CHEBI:64612"/>
    </reaction>
</comment>
<comment type="catalytic activity">
    <reaction evidence="26">
        <text>a 1,2-diacyl-sn-glycero-3-phosphocholine(in) = a 1,2-diacyl-sn-glycero-3-phosphocholine(out)</text>
        <dbReference type="Rhea" id="RHEA:38571"/>
        <dbReference type="ChEBI" id="CHEBI:57643"/>
    </reaction>
</comment>
<feature type="region of interest" description="Disordered" evidence="29">
    <location>
        <begin position="723"/>
        <end position="756"/>
    </location>
</feature>
<keyword evidence="12" id="KW-0967">Endosome</keyword>
<keyword evidence="22" id="KW-0325">Glycoprotein</keyword>
<keyword evidence="11 28" id="KW-0812">Transmembrane</keyword>
<feature type="region of interest" description="Disordered" evidence="29">
    <location>
        <begin position="786"/>
        <end position="906"/>
    </location>
</feature>
<organism evidence="30 31">
    <name type="scientific">Sus scrofa</name>
    <name type="common">Pig</name>
    <dbReference type="NCBI Taxonomy" id="9823"/>
    <lineage>
        <taxon>Eukaryota</taxon>
        <taxon>Metazoa</taxon>
        <taxon>Chordata</taxon>
        <taxon>Craniata</taxon>
        <taxon>Vertebrata</taxon>
        <taxon>Euteleostomi</taxon>
        <taxon>Mammalia</taxon>
        <taxon>Eutheria</taxon>
        <taxon>Laurasiatheria</taxon>
        <taxon>Artiodactyla</taxon>
        <taxon>Suina</taxon>
        <taxon>Suidae</taxon>
        <taxon>Sus</taxon>
    </lineage>
</organism>
<evidence type="ECO:0000256" key="2">
    <source>
        <dbReference type="ARBA" id="ARBA00004166"/>
    </source>
</evidence>
<dbReference type="GO" id="GO:0005794">
    <property type="term" value="C:Golgi apparatus"/>
    <property type="evidence" value="ECO:0007669"/>
    <property type="project" value="UniProtKB-SubCell"/>
</dbReference>
<evidence type="ECO:0000256" key="21">
    <source>
        <dbReference type="ARBA" id="ARBA00023136"/>
    </source>
</evidence>
<evidence type="ECO:0000256" key="23">
    <source>
        <dbReference type="ARBA" id="ARBA00023329"/>
    </source>
</evidence>
<evidence type="ECO:0000256" key="25">
    <source>
        <dbReference type="ARBA" id="ARBA00024615"/>
    </source>
</evidence>
<evidence type="ECO:0000256" key="11">
    <source>
        <dbReference type="ARBA" id="ARBA00022692"/>
    </source>
</evidence>
<evidence type="ECO:0000256" key="29">
    <source>
        <dbReference type="SAM" id="MobiDB-lite"/>
    </source>
</evidence>
<evidence type="ECO:0000256" key="4">
    <source>
        <dbReference type="ARBA" id="ARBA00004225"/>
    </source>
</evidence>
<feature type="transmembrane region" description="Helical" evidence="28">
    <location>
        <begin position="290"/>
        <end position="314"/>
    </location>
</feature>
<proteinExistence type="inferred from homology"/>
<evidence type="ECO:0000256" key="7">
    <source>
        <dbReference type="ARBA" id="ARBA00004542"/>
    </source>
</evidence>
<protein>
    <recommendedName>
        <fullName evidence="28">Autophagy-related protein 9</fullName>
    </recommendedName>
</protein>
<gene>
    <name evidence="30" type="primary">ATG9A</name>
</gene>
<evidence type="ECO:0000256" key="6">
    <source>
        <dbReference type="ARBA" id="ARBA00004511"/>
    </source>
</evidence>
<dbReference type="GO" id="GO:0034045">
    <property type="term" value="C:phagophore assembly site membrane"/>
    <property type="evidence" value="ECO:0007669"/>
    <property type="project" value="UniProtKB-SubCell"/>
</dbReference>
<keyword evidence="17 28" id="KW-0072">Autophagy</keyword>
<evidence type="ECO:0000256" key="10">
    <source>
        <dbReference type="ARBA" id="ARBA00022553"/>
    </source>
</evidence>
<sequence>MAQFDTEYQRLEASYSDSPPGEEDLLVHVPEGSKSPWHHIENLDLFFSRVYNLHQKNGFTCMLIGEIFELMQFLFVVAFTTFLVSCVDYDILFANKMVNHSLHPTEPVKVTLPDAFLPAQVCSARIQENGSLITILVIAAVFWVHRLIKFIYNICCYWEIHSFYLHALRIPMSALPYCTWQEVQARIVQTQKEHQICIHKRELTELDIYHRILRFQNYMVALVNKSLLPLRFRLPGLGEAVFFTRGLKYNFELILFWGPGSLFLNEWSLKAEYKRGGQRLELAQRLSNRILWIGIANFLLCPLILIWQILYAFFSYAEVLKREPGALGARCWSLYGRCYLRHFNELEHELQSRLNRGYKPASKYMNCFLSPLLTLLAKNCAFFAGSILAVLIALTIYDEDVLAVEHVLTTVTLLGVTVTVCRSFIPDQHMVFCPEQLLRVILAHIHYMPDHWQGNAHRSQTRDEFAQLFQYKAVFILEELLSPIVTPLILIFCLRPRALEIIDFFRNFTVEVVGVGDTCSFAQMDVRQHGHPQWLSGGQTEASVYQQAEDGKTELSLMHFAITNPGWQPPRESTAFLGFLKEQVQRDGAAAGLAQGGLLPENALFTSIQSLQSESEVCSWAWEMTGRVASGSWDFRTGHGVEGLTLSVSLSAPSVLLGRRVQDTGDPEASLCPVNSAHPCLSQPLSLIANVVAGSSCRGPPLPRDLQGSRHRAEVASALRSFSPLQPGQAPAGRAPSTMTGSGVDARTASSGSSVWEGQLQSLVLSEYASTEMSLHALYMHQLHKQQAQAEPERHVWHRRESDESGESAPEEGGEGARAPQPIPRSASYPCATPRPGAPETTALQGGFQRRYGGITDPGTVPRAPSHFSRLPLGGWAEDGQSASRHPEPVPEEGSEDELPPQVHKV</sequence>
<comment type="subcellular location">
    <subcellularLocation>
        <location evidence="7">Cytoplasmic vesicle</location>
        <location evidence="7">Autophagosome membrane</location>
        <topology evidence="7">Multi-pass membrane protein</topology>
    </subcellularLocation>
    <subcellularLocation>
        <location evidence="5">Endoplasmic reticulum membrane</location>
        <topology evidence="5">Multi-pass membrane protein</topology>
    </subcellularLocation>
    <subcellularLocation>
        <location evidence="2">Golgi apparatus</location>
        <location evidence="2">trans-Golgi network membrane</location>
        <topology evidence="2">Multi-pass membrane protein</topology>
    </subcellularLocation>
    <subcellularLocation>
        <location evidence="1">Late endosome membrane</location>
        <topology evidence="1">Multi-pass membrane protein</topology>
    </subcellularLocation>
    <subcellularLocation>
        <location evidence="4">Mitochondrion membrane</location>
        <topology evidence="4">Multi-pass membrane protein</topology>
    </subcellularLocation>
    <subcellularLocation>
        <location evidence="6 28">Preautophagosomal structure membrane</location>
        <topology evidence="6 28">Multi-pass membrane protein</topology>
    </subcellularLocation>
    <subcellularLocation>
        <location evidence="3">Recycling endosome membrane</location>
        <topology evidence="3">Multi-pass membrane protein</topology>
    </subcellularLocation>
</comment>
<evidence type="ECO:0000256" key="3">
    <source>
        <dbReference type="ARBA" id="ARBA00004195"/>
    </source>
</evidence>
<dbReference type="GO" id="GO:0005789">
    <property type="term" value="C:endoplasmic reticulum membrane"/>
    <property type="evidence" value="ECO:0007669"/>
    <property type="project" value="UniProtKB-SubCell"/>
</dbReference>
<keyword evidence="23" id="KW-0968">Cytoplasmic vesicle</keyword>
<feature type="transmembrane region" description="Helical" evidence="28">
    <location>
        <begin position="406"/>
        <end position="425"/>
    </location>
</feature>
<evidence type="ECO:0000256" key="13">
    <source>
        <dbReference type="ARBA" id="ARBA00022824"/>
    </source>
</evidence>
<evidence type="ECO:0000256" key="26">
    <source>
        <dbReference type="ARBA" id="ARBA00024631"/>
    </source>
</evidence>
<evidence type="ECO:0000256" key="17">
    <source>
        <dbReference type="ARBA" id="ARBA00023006"/>
    </source>
</evidence>
<dbReference type="GO" id="GO:0006914">
    <property type="term" value="P:autophagy"/>
    <property type="evidence" value="ECO:0007669"/>
    <property type="project" value="UniProtKB-KW"/>
</dbReference>
<feature type="compositionally biased region" description="Acidic residues" evidence="29">
    <location>
        <begin position="890"/>
        <end position="899"/>
    </location>
</feature>
<dbReference type="GO" id="GO:0031902">
    <property type="term" value="C:late endosome membrane"/>
    <property type="evidence" value="ECO:0007669"/>
    <property type="project" value="UniProtKB-SubCell"/>
</dbReference>
<evidence type="ECO:0000256" key="12">
    <source>
        <dbReference type="ARBA" id="ARBA00022753"/>
    </source>
</evidence>
<keyword evidence="14" id="KW-0832">Ubl conjugation</keyword>
<evidence type="ECO:0000313" key="30">
    <source>
        <dbReference type="Ensembl" id="ENSSSCP00050024453.1"/>
    </source>
</evidence>
<feature type="transmembrane region" description="Helical" evidence="28">
    <location>
        <begin position="130"/>
        <end position="148"/>
    </location>
</feature>
<keyword evidence="16" id="KW-0007">Acetylation</keyword>
<reference evidence="30" key="1">
    <citation type="submission" date="2025-05" db="UniProtKB">
        <authorList>
            <consortium name="Ensembl"/>
        </authorList>
    </citation>
    <scope>IDENTIFICATION</scope>
</reference>
<feature type="transmembrane region" description="Helical" evidence="28">
    <location>
        <begin position="372"/>
        <end position="394"/>
    </location>
</feature>
<comment type="similarity">
    <text evidence="8 28">Belongs to the ATG9 family.</text>
</comment>
<dbReference type="PANTHER" id="PTHR13038:SF13">
    <property type="entry name" value="AUTOPHAGY-RELATED PROTEIN 9A"/>
    <property type="match status" value="1"/>
</dbReference>
<name>A0A8D1MJ70_PIG</name>
<keyword evidence="18" id="KW-0333">Golgi apparatus</keyword>